<dbReference type="Gene3D" id="1.10.10.10">
    <property type="entry name" value="Winged helix-like DNA-binding domain superfamily/Winged helix DNA-binding domain"/>
    <property type="match status" value="1"/>
</dbReference>
<dbReference type="InterPro" id="IPR036388">
    <property type="entry name" value="WH-like_DNA-bd_sf"/>
</dbReference>
<accession>A0A4T9T607</accession>
<keyword evidence="7" id="KW-1185">Reference proteome</keyword>
<dbReference type="InterPro" id="IPR000847">
    <property type="entry name" value="LysR_HTH_N"/>
</dbReference>
<dbReference type="RefSeq" id="WP_136846121.1">
    <property type="nucleotide sequence ID" value="NZ_CANPEU010000011.1"/>
</dbReference>
<keyword evidence="3" id="KW-0238">DNA-binding</keyword>
<dbReference type="CDD" id="cd05466">
    <property type="entry name" value="PBP2_LTTR_substrate"/>
    <property type="match status" value="1"/>
</dbReference>
<dbReference type="InterPro" id="IPR005119">
    <property type="entry name" value="LysR_subst-bd"/>
</dbReference>
<dbReference type="SUPFAM" id="SSF53850">
    <property type="entry name" value="Periplasmic binding protein-like II"/>
    <property type="match status" value="1"/>
</dbReference>
<protein>
    <submittedName>
        <fullName evidence="6">LysR family transcriptional regulator</fullName>
    </submittedName>
</protein>
<evidence type="ECO:0000313" key="6">
    <source>
        <dbReference type="EMBL" id="TJW09702.1"/>
    </source>
</evidence>
<name>A0A4T9T607_9ACTN</name>
<organism evidence="6 7">
    <name type="scientific">Parvibacter caecicola</name>
    <dbReference type="NCBI Taxonomy" id="747645"/>
    <lineage>
        <taxon>Bacteria</taxon>
        <taxon>Bacillati</taxon>
        <taxon>Actinomycetota</taxon>
        <taxon>Coriobacteriia</taxon>
        <taxon>Coriobacteriales</taxon>
        <taxon>Coriobacteriaceae</taxon>
        <taxon>Parvibacter</taxon>
    </lineage>
</organism>
<comment type="similarity">
    <text evidence="1">Belongs to the LysR transcriptional regulatory family.</text>
</comment>
<comment type="caution">
    <text evidence="6">The sequence shown here is derived from an EMBL/GenBank/DDBJ whole genome shotgun (WGS) entry which is preliminary data.</text>
</comment>
<dbReference type="OrthoDB" id="3183195at2"/>
<dbReference type="Gene3D" id="3.40.190.290">
    <property type="match status" value="1"/>
</dbReference>
<dbReference type="PROSITE" id="PS50931">
    <property type="entry name" value="HTH_LYSR"/>
    <property type="match status" value="1"/>
</dbReference>
<dbReference type="GO" id="GO:0032993">
    <property type="term" value="C:protein-DNA complex"/>
    <property type="evidence" value="ECO:0007669"/>
    <property type="project" value="TreeGrafter"/>
</dbReference>
<dbReference type="InterPro" id="IPR036390">
    <property type="entry name" value="WH_DNA-bd_sf"/>
</dbReference>
<dbReference type="GO" id="GO:0003677">
    <property type="term" value="F:DNA binding"/>
    <property type="evidence" value="ECO:0007669"/>
    <property type="project" value="UniProtKB-KW"/>
</dbReference>
<dbReference type="GO" id="GO:0003700">
    <property type="term" value="F:DNA-binding transcription factor activity"/>
    <property type="evidence" value="ECO:0007669"/>
    <property type="project" value="InterPro"/>
</dbReference>
<proteinExistence type="inferred from homology"/>
<reference evidence="6 7" key="1">
    <citation type="submission" date="2019-04" db="EMBL/GenBank/DDBJ databases">
        <title>Microbes associate with the intestines of laboratory mice.</title>
        <authorList>
            <person name="Navarre W."/>
            <person name="Wong E."/>
            <person name="Huang K.C."/>
            <person name="Tropini C."/>
            <person name="Ng K."/>
            <person name="Yu B."/>
        </authorList>
    </citation>
    <scope>NUCLEOTIDE SEQUENCE [LARGE SCALE GENOMIC DNA]</scope>
    <source>
        <strain evidence="6 7">NM48_B13</strain>
    </source>
</reference>
<dbReference type="Pfam" id="PF00126">
    <property type="entry name" value="HTH_1"/>
    <property type="match status" value="1"/>
</dbReference>
<evidence type="ECO:0000256" key="4">
    <source>
        <dbReference type="ARBA" id="ARBA00023163"/>
    </source>
</evidence>
<evidence type="ECO:0000256" key="2">
    <source>
        <dbReference type="ARBA" id="ARBA00023015"/>
    </source>
</evidence>
<sequence length="308" mass="34393">MNIEQAREFLALSRCLNFTEAAEQLNITQPALSKHIIALEKEFNCRLLDRNRRGVNLTGPGKLLFQSATVMVEEYDKVKAAINELKAQATVRLVGDLQDEDDSALASLTAVVARQNNLATIVLAPACDDPLKKVMDGEADIMISYADPEYLDEQGLAHVPFVTRSLVAVVNADHPLAARESLHWEDLRGQTLLKFVSDKTNPAWLQFERLSESCGFQPKSRAVPASNNFEFFSTPLKNDVLIWKSTERNLGLLLDTGRRIGVPVVGEGARLTSYAIFKQENREQLEPFVQAVKEARELLNARKPHRQG</sequence>
<keyword evidence="2" id="KW-0805">Transcription regulation</keyword>
<dbReference type="PANTHER" id="PTHR30346:SF28">
    <property type="entry name" value="HTH-TYPE TRANSCRIPTIONAL REGULATOR CYNR"/>
    <property type="match status" value="1"/>
</dbReference>
<dbReference type="AlphaFoldDB" id="A0A4T9T607"/>
<evidence type="ECO:0000256" key="1">
    <source>
        <dbReference type="ARBA" id="ARBA00009437"/>
    </source>
</evidence>
<dbReference type="PRINTS" id="PR00039">
    <property type="entry name" value="HTHLYSR"/>
</dbReference>
<dbReference type="FunFam" id="1.10.10.10:FF:000001">
    <property type="entry name" value="LysR family transcriptional regulator"/>
    <property type="match status" value="1"/>
</dbReference>
<dbReference type="EMBL" id="SSTM01000007">
    <property type="protein sequence ID" value="TJW09702.1"/>
    <property type="molecule type" value="Genomic_DNA"/>
</dbReference>
<dbReference type="Pfam" id="PF03466">
    <property type="entry name" value="LysR_substrate"/>
    <property type="match status" value="1"/>
</dbReference>
<evidence type="ECO:0000256" key="3">
    <source>
        <dbReference type="ARBA" id="ARBA00023125"/>
    </source>
</evidence>
<gene>
    <name evidence="6" type="ORF">E5982_08615</name>
</gene>
<keyword evidence="4" id="KW-0804">Transcription</keyword>
<dbReference type="PANTHER" id="PTHR30346">
    <property type="entry name" value="TRANSCRIPTIONAL DUAL REGULATOR HCAR-RELATED"/>
    <property type="match status" value="1"/>
</dbReference>
<feature type="domain" description="HTH lysR-type" evidence="5">
    <location>
        <begin position="1"/>
        <end position="58"/>
    </location>
</feature>
<evidence type="ECO:0000259" key="5">
    <source>
        <dbReference type="PROSITE" id="PS50931"/>
    </source>
</evidence>
<dbReference type="Proteomes" id="UP000309454">
    <property type="component" value="Unassembled WGS sequence"/>
</dbReference>
<evidence type="ECO:0000313" key="7">
    <source>
        <dbReference type="Proteomes" id="UP000309454"/>
    </source>
</evidence>
<dbReference type="SUPFAM" id="SSF46785">
    <property type="entry name" value="Winged helix' DNA-binding domain"/>
    <property type="match status" value="1"/>
</dbReference>